<reference evidence="3" key="2">
    <citation type="submission" date="2016-04" db="EMBL/GenBank/DDBJ databases">
        <title>Planomonospora sphaerica JCM9374 whole genome shotgun sequence.</title>
        <authorList>
            <person name="Suzuki T."/>
            <person name="Dohra H."/>
            <person name="Kodani S."/>
        </authorList>
    </citation>
    <scope>NUCLEOTIDE SEQUENCE [LARGE SCALE GENOMIC DNA]</scope>
    <source>
        <strain evidence="3">JCM 9374</strain>
    </source>
</reference>
<dbReference type="Proteomes" id="UP000077701">
    <property type="component" value="Unassembled WGS sequence"/>
</dbReference>
<dbReference type="EMBL" id="BDCX01000008">
    <property type="protein sequence ID" value="GAT68006.1"/>
    <property type="molecule type" value="Genomic_DNA"/>
</dbReference>
<gene>
    <name evidence="2" type="ORF">PS9374_03667</name>
</gene>
<sequence>MGMSRQLTLTLTCAALLSVIVPGCAGYLSAKLDAVDEARRRLASAEDRWRESRLAAQAVATPARPLCSASGRSPARRREASVPAAFAPVPADVRESRSRAAERGGRRDRRERAGSGSAGADAPPAVSRGPAADHPRPRSGGRERDSRETWRPDEVREAGMWPPDFLPAEDPWPPTVPHIGKVRPFGDQPALPRHARGPGHG</sequence>
<name>A0A161LPD9_9ACTN</name>
<comment type="caution">
    <text evidence="2">The sequence shown here is derived from an EMBL/GenBank/DDBJ whole genome shotgun (WGS) entry which is preliminary data.</text>
</comment>
<dbReference type="AlphaFoldDB" id="A0A161LPD9"/>
<proteinExistence type="predicted"/>
<evidence type="ECO:0000313" key="2">
    <source>
        <dbReference type="EMBL" id="GAT68006.1"/>
    </source>
</evidence>
<keyword evidence="3" id="KW-1185">Reference proteome</keyword>
<feature type="compositionally biased region" description="Low complexity" evidence="1">
    <location>
        <begin position="114"/>
        <end position="127"/>
    </location>
</feature>
<feature type="compositionally biased region" description="Basic and acidic residues" evidence="1">
    <location>
        <begin position="131"/>
        <end position="157"/>
    </location>
</feature>
<feature type="compositionally biased region" description="Low complexity" evidence="1">
    <location>
        <begin position="81"/>
        <end position="91"/>
    </location>
</feature>
<feature type="region of interest" description="Disordered" evidence="1">
    <location>
        <begin position="56"/>
        <end position="201"/>
    </location>
</feature>
<protein>
    <submittedName>
        <fullName evidence="2">Uncharacterized protein</fullName>
    </submittedName>
</protein>
<evidence type="ECO:0000313" key="3">
    <source>
        <dbReference type="Proteomes" id="UP000077701"/>
    </source>
</evidence>
<evidence type="ECO:0000256" key="1">
    <source>
        <dbReference type="SAM" id="MobiDB-lite"/>
    </source>
</evidence>
<reference evidence="2 3" key="1">
    <citation type="journal article" date="2016" name="Genome Announc.">
        <title>Draft Genome Sequence of Planomonospora sphaerica JCM9374, a Rare Actinomycete.</title>
        <authorList>
            <person name="Dohra H."/>
            <person name="Suzuki T."/>
            <person name="Inoue Y."/>
            <person name="Kodani S."/>
        </authorList>
    </citation>
    <scope>NUCLEOTIDE SEQUENCE [LARGE SCALE GENOMIC DNA]</scope>
    <source>
        <strain evidence="2 3">JCM 9374</strain>
    </source>
</reference>
<organism evidence="2 3">
    <name type="scientific">Planomonospora sphaerica</name>
    <dbReference type="NCBI Taxonomy" id="161355"/>
    <lineage>
        <taxon>Bacteria</taxon>
        <taxon>Bacillati</taxon>
        <taxon>Actinomycetota</taxon>
        <taxon>Actinomycetes</taxon>
        <taxon>Streptosporangiales</taxon>
        <taxon>Streptosporangiaceae</taxon>
        <taxon>Planomonospora</taxon>
    </lineage>
</organism>
<feature type="compositionally biased region" description="Basic and acidic residues" evidence="1">
    <location>
        <begin position="92"/>
        <end position="113"/>
    </location>
</feature>
<accession>A0A161LPD9</accession>